<dbReference type="InterPro" id="IPR029045">
    <property type="entry name" value="ClpP/crotonase-like_dom_sf"/>
</dbReference>
<dbReference type="SUPFAM" id="SSF52096">
    <property type="entry name" value="ClpP/crotonase"/>
    <property type="match status" value="1"/>
</dbReference>
<evidence type="ECO:0000313" key="4">
    <source>
        <dbReference type="Proteomes" id="UP000054937"/>
    </source>
</evidence>
<proteinExistence type="inferred from homology"/>
<protein>
    <recommendedName>
        <fullName evidence="2">Peptidase S49 domain-containing protein</fullName>
    </recommendedName>
</protein>
<comment type="caution">
    <text evidence="3">The sequence shown here is derived from an EMBL/GenBank/DDBJ whole genome shotgun (WGS) entry which is preliminary data.</text>
</comment>
<dbReference type="PANTHER" id="PTHR42987">
    <property type="entry name" value="PEPTIDASE S49"/>
    <property type="match status" value="1"/>
</dbReference>
<dbReference type="EMBL" id="LDAU01000082">
    <property type="protein sequence ID" value="KRX07593.1"/>
    <property type="molecule type" value="Genomic_DNA"/>
</dbReference>
<dbReference type="InParanoid" id="A0A0V0QZ27"/>
<evidence type="ECO:0000313" key="3">
    <source>
        <dbReference type="EMBL" id="KRX07593.1"/>
    </source>
</evidence>
<dbReference type="Gene3D" id="3.90.226.10">
    <property type="entry name" value="2-enoyl-CoA Hydratase, Chain A, domain 1"/>
    <property type="match status" value="1"/>
</dbReference>
<dbReference type="GO" id="GO:0008233">
    <property type="term" value="F:peptidase activity"/>
    <property type="evidence" value="ECO:0007669"/>
    <property type="project" value="InterPro"/>
</dbReference>
<keyword evidence="4" id="KW-1185">Reference proteome</keyword>
<dbReference type="Pfam" id="PF01343">
    <property type="entry name" value="Peptidase_S49"/>
    <property type="match status" value="1"/>
</dbReference>
<dbReference type="Proteomes" id="UP000054937">
    <property type="component" value="Unassembled WGS sequence"/>
</dbReference>
<feature type="domain" description="Peptidase S49" evidence="2">
    <location>
        <begin position="74"/>
        <end position="217"/>
    </location>
</feature>
<reference evidence="3 4" key="1">
    <citation type="journal article" date="2015" name="Sci. Rep.">
        <title>Genome of the facultative scuticociliatosis pathogen Pseudocohnilembus persalinus provides insight into its virulence through horizontal gene transfer.</title>
        <authorList>
            <person name="Xiong J."/>
            <person name="Wang G."/>
            <person name="Cheng J."/>
            <person name="Tian M."/>
            <person name="Pan X."/>
            <person name="Warren A."/>
            <person name="Jiang C."/>
            <person name="Yuan D."/>
            <person name="Miao W."/>
        </authorList>
    </citation>
    <scope>NUCLEOTIDE SEQUENCE [LARGE SCALE GENOMIC DNA]</scope>
    <source>
        <strain evidence="3">36N120E</strain>
    </source>
</reference>
<dbReference type="OMA" id="NDQIHEV"/>
<dbReference type="PANTHER" id="PTHR42987:SF4">
    <property type="entry name" value="PROTEASE SOHB-RELATED"/>
    <property type="match status" value="1"/>
</dbReference>
<sequence>MLQQLQKLYKKPIIPVIRINGYIDHQITKDVQNGLDQINPHLAKAVAVVISSPSGSLVQADIIIQKLQNYAKLHKLPLYTFAEELTMSSGYYILSAGDKVYADQTSQIGFIGSEPKYLGLKEERYEQYKFSNEKDLWYHRNEDLTNLNKNEEELMKSLNQKCHDLFIKRVQNEREIDLKDSGIINKIIYGEQAQQLGLVDSIGNFNEVLANMYPRADVVLANQKNFQQKFHLYMSQALQIIKQVNKRQKEGKSKLESNVTN</sequence>
<organism evidence="3 4">
    <name type="scientific">Pseudocohnilembus persalinus</name>
    <name type="common">Ciliate</name>
    <dbReference type="NCBI Taxonomy" id="266149"/>
    <lineage>
        <taxon>Eukaryota</taxon>
        <taxon>Sar</taxon>
        <taxon>Alveolata</taxon>
        <taxon>Ciliophora</taxon>
        <taxon>Intramacronucleata</taxon>
        <taxon>Oligohymenophorea</taxon>
        <taxon>Scuticociliatia</taxon>
        <taxon>Philasterida</taxon>
        <taxon>Pseudocohnilembidae</taxon>
        <taxon>Pseudocohnilembus</taxon>
    </lineage>
</organism>
<gene>
    <name evidence="3" type="ORF">PPERSA_11142</name>
</gene>
<dbReference type="GO" id="GO:0006508">
    <property type="term" value="P:proteolysis"/>
    <property type="evidence" value="ECO:0007669"/>
    <property type="project" value="InterPro"/>
</dbReference>
<dbReference type="AlphaFoldDB" id="A0A0V0QZ27"/>
<evidence type="ECO:0000256" key="1">
    <source>
        <dbReference type="ARBA" id="ARBA00008683"/>
    </source>
</evidence>
<evidence type="ECO:0000259" key="2">
    <source>
        <dbReference type="Pfam" id="PF01343"/>
    </source>
</evidence>
<name>A0A0V0QZ27_PSEPJ</name>
<comment type="similarity">
    <text evidence="1">Belongs to the peptidase S49 family.</text>
</comment>
<dbReference type="InterPro" id="IPR002142">
    <property type="entry name" value="Peptidase_S49"/>
</dbReference>
<accession>A0A0V0QZ27</accession>
<dbReference type="OrthoDB" id="284461at2759"/>